<dbReference type="Gene3D" id="3.40.720.10">
    <property type="entry name" value="Alkaline Phosphatase, subunit A"/>
    <property type="match status" value="1"/>
</dbReference>
<dbReference type="InterPro" id="IPR006311">
    <property type="entry name" value="TAT_signal"/>
</dbReference>
<organism evidence="1 2">
    <name type="scientific">Splendidivirga corallicola</name>
    <dbReference type="NCBI Taxonomy" id="3051826"/>
    <lineage>
        <taxon>Bacteria</taxon>
        <taxon>Pseudomonadati</taxon>
        <taxon>Bacteroidota</taxon>
        <taxon>Cytophagia</taxon>
        <taxon>Cytophagales</taxon>
        <taxon>Splendidivirgaceae</taxon>
        <taxon>Splendidivirga</taxon>
    </lineage>
</organism>
<accession>A0ABT8KVJ8</accession>
<dbReference type="Proteomes" id="UP001172082">
    <property type="component" value="Unassembled WGS sequence"/>
</dbReference>
<dbReference type="SUPFAM" id="SSF53649">
    <property type="entry name" value="Alkaline phosphatase-like"/>
    <property type="match status" value="1"/>
</dbReference>
<dbReference type="PANTHER" id="PTHR43737:SF1">
    <property type="entry name" value="DUF1501 DOMAIN-CONTAINING PROTEIN"/>
    <property type="match status" value="1"/>
</dbReference>
<name>A0ABT8KVJ8_9BACT</name>
<dbReference type="InterPro" id="IPR010869">
    <property type="entry name" value="DUF1501"/>
</dbReference>
<reference evidence="1" key="1">
    <citation type="submission" date="2023-06" db="EMBL/GenBank/DDBJ databases">
        <title>Genomic of Parafulvivirga corallium.</title>
        <authorList>
            <person name="Wang G."/>
        </authorList>
    </citation>
    <scope>NUCLEOTIDE SEQUENCE</scope>
    <source>
        <strain evidence="1">BMA10</strain>
    </source>
</reference>
<dbReference type="RefSeq" id="WP_346754826.1">
    <property type="nucleotide sequence ID" value="NZ_JAUJEA010000013.1"/>
</dbReference>
<proteinExistence type="predicted"/>
<protein>
    <submittedName>
        <fullName evidence="1">DUF1501 domain-containing protein</fullName>
    </submittedName>
</protein>
<evidence type="ECO:0000313" key="2">
    <source>
        <dbReference type="Proteomes" id="UP001172082"/>
    </source>
</evidence>
<keyword evidence="2" id="KW-1185">Reference proteome</keyword>
<dbReference type="PANTHER" id="PTHR43737">
    <property type="entry name" value="BLL7424 PROTEIN"/>
    <property type="match status" value="1"/>
</dbReference>
<comment type="caution">
    <text evidence="1">The sequence shown here is derived from an EMBL/GenBank/DDBJ whole genome shotgun (WGS) entry which is preliminary data.</text>
</comment>
<dbReference type="PROSITE" id="PS51318">
    <property type="entry name" value="TAT"/>
    <property type="match status" value="1"/>
</dbReference>
<dbReference type="EMBL" id="JAUJEA010000013">
    <property type="protein sequence ID" value="MDN5204802.1"/>
    <property type="molecule type" value="Genomic_DNA"/>
</dbReference>
<evidence type="ECO:0000313" key="1">
    <source>
        <dbReference type="EMBL" id="MDN5204802.1"/>
    </source>
</evidence>
<gene>
    <name evidence="1" type="ORF">QQ008_25655</name>
</gene>
<dbReference type="InterPro" id="IPR017850">
    <property type="entry name" value="Alkaline_phosphatase_core_sf"/>
</dbReference>
<dbReference type="Pfam" id="PF07394">
    <property type="entry name" value="DUF1501"/>
    <property type="match status" value="1"/>
</dbReference>
<sequence>MCEIEDLQYNMNRRHFFSKASLGLGSVALASMLNPTKSAAKALSSFSATSEGLSNGVLRSPHHLPKAKRIIYLFQSGGPSQLDLFDYKPVLEKRRGEDLPASVRMGQRLTGMTSGQASFPLASSIFKFDQFGDSGAWMSSLLPYTSQIADDICVVKSMYTEAINHDPAITFFQTGHQQAGRPSIGSWLSYGLGSDNENLPNFSVLLSRGTGRPQGQPLYSRLWGNGFLHSLHQGVQFRSGKDPVLYLNNPSGINPQNRRAMLNNLAELNEMYLKEVGDPEITTRIAQYEMAYRMQTSVPEAMDISNEPDWVFKMYGPDSAVPGTYAANCILARRLAERDVKFIQLYHMGWDQHENLPNQISGQARDTDQASAALIKDLKQRGLLEDTLVIWGGEFGRTNYSQGTLTETNYGRDHHPRCFSIWMAGGGVKPGISYGETDDFGYNIVKDPVHVHDFQATLLHLLGIDHERLTFKHQGRRYRLTDVSGKVVNDLIA</sequence>